<feature type="domain" description="C2H2-type" evidence="11">
    <location>
        <begin position="600"/>
        <end position="622"/>
    </location>
</feature>
<dbReference type="Pfam" id="PF00096">
    <property type="entry name" value="zf-C2H2"/>
    <property type="match status" value="6"/>
</dbReference>
<evidence type="ECO:0000256" key="2">
    <source>
        <dbReference type="ARBA" id="ARBA00022723"/>
    </source>
</evidence>
<evidence type="ECO:0000256" key="8">
    <source>
        <dbReference type="ARBA" id="ARBA00023163"/>
    </source>
</evidence>
<organism evidence="13 14">
    <name type="scientific">Cephus cinctus</name>
    <name type="common">Wheat stem sawfly</name>
    <dbReference type="NCBI Taxonomy" id="211228"/>
    <lineage>
        <taxon>Eukaryota</taxon>
        <taxon>Metazoa</taxon>
        <taxon>Ecdysozoa</taxon>
        <taxon>Arthropoda</taxon>
        <taxon>Hexapoda</taxon>
        <taxon>Insecta</taxon>
        <taxon>Pterygota</taxon>
        <taxon>Neoptera</taxon>
        <taxon>Endopterygota</taxon>
        <taxon>Hymenoptera</taxon>
        <taxon>Cephoidea</taxon>
        <taxon>Cephidae</taxon>
        <taxon>Cephus</taxon>
    </lineage>
</organism>
<proteinExistence type="predicted"/>
<evidence type="ECO:0000313" key="13">
    <source>
        <dbReference type="Proteomes" id="UP000694920"/>
    </source>
</evidence>
<dbReference type="InterPro" id="IPR001214">
    <property type="entry name" value="SET_dom"/>
</dbReference>
<evidence type="ECO:0000256" key="4">
    <source>
        <dbReference type="ARBA" id="ARBA00022771"/>
    </source>
</evidence>
<dbReference type="PROSITE" id="PS50157">
    <property type="entry name" value="ZINC_FINGER_C2H2_2"/>
    <property type="match status" value="10"/>
</dbReference>
<keyword evidence="8" id="KW-0804">Transcription</keyword>
<keyword evidence="9" id="KW-0539">Nucleus</keyword>
<reference evidence="14" key="1">
    <citation type="submission" date="2025-08" db="UniProtKB">
        <authorList>
            <consortium name="RefSeq"/>
        </authorList>
    </citation>
    <scope>IDENTIFICATION</scope>
</reference>
<dbReference type="InterPro" id="IPR036236">
    <property type="entry name" value="Znf_C2H2_sf"/>
</dbReference>
<evidence type="ECO:0000256" key="7">
    <source>
        <dbReference type="ARBA" id="ARBA00023125"/>
    </source>
</evidence>
<dbReference type="Pfam" id="PF21549">
    <property type="entry name" value="PRDM2_PR"/>
    <property type="match status" value="1"/>
</dbReference>
<protein>
    <submittedName>
        <fullName evidence="14">Zinc finger protein 33A isoform X1</fullName>
    </submittedName>
</protein>
<dbReference type="GO" id="GO:0005634">
    <property type="term" value="C:nucleus"/>
    <property type="evidence" value="ECO:0007669"/>
    <property type="project" value="UniProtKB-SubCell"/>
</dbReference>
<feature type="domain" description="C2H2-type" evidence="11">
    <location>
        <begin position="269"/>
        <end position="297"/>
    </location>
</feature>
<dbReference type="GeneID" id="107270378"/>
<dbReference type="InterPro" id="IPR046341">
    <property type="entry name" value="SET_dom_sf"/>
</dbReference>
<dbReference type="AlphaFoldDB" id="A0AAJ7C444"/>
<feature type="domain" description="C2H2-type" evidence="11">
    <location>
        <begin position="559"/>
        <end position="586"/>
    </location>
</feature>
<keyword evidence="5" id="KW-0862">Zinc</keyword>
<sequence length="956" mass="109885">MSDADLLTAESKNSGLELYLSACNICGQSHDTHDCPFLLDLHYVTDMPVLSRARQTLPKDLEITRMADGSTTVITNVDLPRGTTFGPLCAKRNWTMNPLTNFPIRVFGNIAAETYHLDCSNENNSNWMRFIVPASNAKEQNLICYQVKQDIFYTAMCMIPNGEELRVWYAPYYALKMKMPLYNMDFANISATLPDSDMQQIVKAKSDGDQIGLLNKDVAQELAEKLPAQHLGARDDKARWNCRICSTVICSVVLYAKHLMEHYKPLLGVYCNMCNKKFNNVSALERHKNMKHPEETSNEGVIGIPTSESQQQQNAQTIFLNMNDSDGQTSDAMRDILEKFKAGKAITENSLYLSSLPNDKEHHADLPLLDTNSIIVNDLLQNNGSLIENSSLKSILENQCLNMNLGLNSIADSMLSENISAVDSVKFNVEELASELLDIVPDVDNINKKIDNLECDICDKKFEKVDYLYRHLRKHTGEFICPSCLAVFARKENLLSHTCFSKKLDYHYECPYCQKPFMLKKYLKRHMVKHTEWNNCRWCHHAFTSQSELQEHKCLAPKHVCLQCGKRFVHRAHLNRHVKLHNDPKPVTKRIRKKQPDKPVICEKCGDVFKNPYSLKQHLRSHGERMFECDVCHRRFHRVGVLKEHKTIHQSAQIPCNICGKKLKSKKALDIHMLLHGNKKYQCDKCDKNFFQKCNYLKHYNQMHGEKITYKCPHCPTQFTNKLSFDKHVESHIKPAQYSCASCHKSFHKVYQLKRHTQTSHSGMIYRCPFCRMTARHRHSMRRHFERQHNNLREKWDQSGFVNQLIEKAPTLSTEEIHISKQQNDVIQVTYEDINSKEFTGKHENKRDEDMLTSVPGVEQNEFTQRMENKTTQLNSEQIACTLLHGQEILLQVAGIEQTTTSDTADLLLTEVPQLSISESDSRLTESVLGNAYIFGEDGGDIMFYVLDSGPVTNEY</sequence>
<feature type="domain" description="C2H2-type" evidence="11">
    <location>
        <begin position="627"/>
        <end position="654"/>
    </location>
</feature>
<name>A0AAJ7C444_CEPCN</name>
<dbReference type="GO" id="GO:0008170">
    <property type="term" value="F:N-methyltransferase activity"/>
    <property type="evidence" value="ECO:0007669"/>
    <property type="project" value="UniProtKB-ARBA"/>
</dbReference>
<dbReference type="Gene3D" id="3.30.160.60">
    <property type="entry name" value="Classic Zinc Finger"/>
    <property type="match status" value="8"/>
</dbReference>
<dbReference type="GO" id="GO:0008757">
    <property type="term" value="F:S-adenosylmethionine-dependent methyltransferase activity"/>
    <property type="evidence" value="ECO:0007669"/>
    <property type="project" value="UniProtKB-ARBA"/>
</dbReference>
<dbReference type="PANTHER" id="PTHR16515">
    <property type="entry name" value="PR DOMAIN ZINC FINGER PROTEIN"/>
    <property type="match status" value="1"/>
</dbReference>
<feature type="domain" description="C2H2-type" evidence="11">
    <location>
        <begin position="710"/>
        <end position="737"/>
    </location>
</feature>
<dbReference type="SMART" id="SM00355">
    <property type="entry name" value="ZnF_C2H2"/>
    <property type="match status" value="14"/>
</dbReference>
<comment type="subcellular location">
    <subcellularLocation>
        <location evidence="1">Nucleus</location>
    </subcellularLocation>
</comment>
<dbReference type="KEGG" id="ccin:107270378"/>
<dbReference type="GO" id="GO:0010468">
    <property type="term" value="P:regulation of gene expression"/>
    <property type="evidence" value="ECO:0007669"/>
    <property type="project" value="TreeGrafter"/>
</dbReference>
<evidence type="ECO:0000259" key="12">
    <source>
        <dbReference type="PROSITE" id="PS50280"/>
    </source>
</evidence>
<dbReference type="RefSeq" id="XP_015600817.1">
    <property type="nucleotide sequence ID" value="XM_015745331.2"/>
</dbReference>
<feature type="domain" description="C2H2-type" evidence="11">
    <location>
        <begin position="681"/>
        <end position="708"/>
    </location>
</feature>
<keyword evidence="4 10" id="KW-0863">Zinc-finger</keyword>
<dbReference type="GO" id="GO:0008270">
    <property type="term" value="F:zinc ion binding"/>
    <property type="evidence" value="ECO:0007669"/>
    <property type="project" value="UniProtKB-KW"/>
</dbReference>
<dbReference type="Proteomes" id="UP000694920">
    <property type="component" value="Unplaced"/>
</dbReference>
<evidence type="ECO:0000256" key="6">
    <source>
        <dbReference type="ARBA" id="ARBA00023015"/>
    </source>
</evidence>
<evidence type="ECO:0000259" key="11">
    <source>
        <dbReference type="PROSITE" id="PS50157"/>
    </source>
</evidence>
<feature type="domain" description="C2H2-type" evidence="11">
    <location>
        <begin position="508"/>
        <end position="535"/>
    </location>
</feature>
<keyword evidence="3" id="KW-0677">Repeat</keyword>
<evidence type="ECO:0000256" key="9">
    <source>
        <dbReference type="ARBA" id="ARBA00023242"/>
    </source>
</evidence>
<accession>A0AAJ7C444</accession>
<dbReference type="GO" id="GO:0008276">
    <property type="term" value="F:protein methyltransferase activity"/>
    <property type="evidence" value="ECO:0007669"/>
    <property type="project" value="UniProtKB-ARBA"/>
</dbReference>
<keyword evidence="2" id="KW-0479">Metal-binding</keyword>
<dbReference type="PROSITE" id="PS00028">
    <property type="entry name" value="ZINC_FINGER_C2H2_1"/>
    <property type="match status" value="10"/>
</dbReference>
<dbReference type="SUPFAM" id="SSF57667">
    <property type="entry name" value="beta-beta-alpha zinc fingers"/>
    <property type="match status" value="7"/>
</dbReference>
<dbReference type="PROSITE" id="PS50280">
    <property type="entry name" value="SET"/>
    <property type="match status" value="1"/>
</dbReference>
<feature type="domain" description="C2H2-type" evidence="11">
    <location>
        <begin position="453"/>
        <end position="480"/>
    </location>
</feature>
<evidence type="ECO:0000256" key="1">
    <source>
        <dbReference type="ARBA" id="ARBA00004123"/>
    </source>
</evidence>
<dbReference type="InterPro" id="IPR050331">
    <property type="entry name" value="Zinc_finger"/>
</dbReference>
<evidence type="ECO:0000256" key="3">
    <source>
        <dbReference type="ARBA" id="ARBA00022737"/>
    </source>
</evidence>
<keyword evidence="6" id="KW-0805">Transcription regulation</keyword>
<evidence type="ECO:0000313" key="14">
    <source>
        <dbReference type="RefSeq" id="XP_015600817.1"/>
    </source>
</evidence>
<dbReference type="InterPro" id="IPR013087">
    <property type="entry name" value="Znf_C2H2_type"/>
</dbReference>
<dbReference type="PANTHER" id="PTHR16515:SF2">
    <property type="entry name" value="PR DOMAIN ZINC FINGER PROTEIN 4"/>
    <property type="match status" value="1"/>
</dbReference>
<keyword evidence="13" id="KW-1185">Reference proteome</keyword>
<feature type="domain" description="C2H2-type" evidence="11">
    <location>
        <begin position="654"/>
        <end position="681"/>
    </location>
</feature>
<keyword evidence="7" id="KW-0238">DNA-binding</keyword>
<feature type="domain" description="SET" evidence="12">
    <location>
        <begin position="59"/>
        <end position="170"/>
    </location>
</feature>
<dbReference type="Gene3D" id="2.170.270.10">
    <property type="entry name" value="SET domain"/>
    <property type="match status" value="1"/>
</dbReference>
<evidence type="ECO:0000256" key="10">
    <source>
        <dbReference type="PROSITE-ProRule" id="PRU00042"/>
    </source>
</evidence>
<feature type="domain" description="C2H2-type" evidence="11">
    <location>
        <begin position="738"/>
        <end position="763"/>
    </location>
</feature>
<evidence type="ECO:0000256" key="5">
    <source>
        <dbReference type="ARBA" id="ARBA00022833"/>
    </source>
</evidence>
<gene>
    <name evidence="14" type="primary">LOC107270378</name>
</gene>